<feature type="region of interest" description="Disordered" evidence="5">
    <location>
        <begin position="1"/>
        <end position="33"/>
    </location>
</feature>
<dbReference type="AlphaFoldDB" id="A0A9Q1CNY2"/>
<evidence type="ECO:0000256" key="3">
    <source>
        <dbReference type="ARBA" id="ARBA00022989"/>
    </source>
</evidence>
<reference evidence="8" key="1">
    <citation type="submission" date="2021-10" db="EMBL/GenBank/DDBJ databases">
        <title>Tropical sea cucumber genome reveals ecological adaptation and Cuvierian tubules defense mechanism.</title>
        <authorList>
            <person name="Chen T."/>
        </authorList>
    </citation>
    <scope>NUCLEOTIDE SEQUENCE</scope>
    <source>
        <strain evidence="8">Nanhai2018</strain>
        <tissue evidence="8">Muscle</tissue>
    </source>
</reference>
<feature type="transmembrane region" description="Helical" evidence="6">
    <location>
        <begin position="190"/>
        <end position="211"/>
    </location>
</feature>
<dbReference type="GO" id="GO:0016020">
    <property type="term" value="C:membrane"/>
    <property type="evidence" value="ECO:0007669"/>
    <property type="project" value="UniProtKB-SubCell"/>
</dbReference>
<feature type="transmembrane region" description="Helical" evidence="6">
    <location>
        <begin position="129"/>
        <end position="149"/>
    </location>
</feature>
<evidence type="ECO:0000259" key="7">
    <source>
        <dbReference type="Pfam" id="PF00892"/>
    </source>
</evidence>
<evidence type="ECO:0000256" key="6">
    <source>
        <dbReference type="SAM" id="Phobius"/>
    </source>
</evidence>
<evidence type="ECO:0000256" key="5">
    <source>
        <dbReference type="SAM" id="MobiDB-lite"/>
    </source>
</evidence>
<keyword evidence="2 6" id="KW-0812">Transmembrane</keyword>
<evidence type="ECO:0000256" key="1">
    <source>
        <dbReference type="ARBA" id="ARBA00004141"/>
    </source>
</evidence>
<dbReference type="PANTHER" id="PTHR22911:SF6">
    <property type="entry name" value="SOLUTE CARRIER FAMILY 35 MEMBER G1"/>
    <property type="match status" value="1"/>
</dbReference>
<keyword evidence="4 6" id="KW-0472">Membrane</keyword>
<evidence type="ECO:0000313" key="9">
    <source>
        <dbReference type="Proteomes" id="UP001152320"/>
    </source>
</evidence>
<dbReference type="InterPro" id="IPR037185">
    <property type="entry name" value="EmrE-like"/>
</dbReference>
<feature type="transmembrane region" description="Helical" evidence="6">
    <location>
        <begin position="309"/>
        <end position="329"/>
    </location>
</feature>
<feature type="transmembrane region" description="Helical" evidence="6">
    <location>
        <begin position="100"/>
        <end position="123"/>
    </location>
</feature>
<feature type="transmembrane region" description="Helical" evidence="6">
    <location>
        <begin position="223"/>
        <end position="243"/>
    </location>
</feature>
<feature type="compositionally biased region" description="Basic and acidic residues" evidence="5">
    <location>
        <begin position="1"/>
        <end position="23"/>
    </location>
</feature>
<feature type="domain" description="EamA" evidence="7">
    <location>
        <begin position="40"/>
        <end position="172"/>
    </location>
</feature>
<dbReference type="EMBL" id="JAIZAY010000001">
    <property type="protein sequence ID" value="KAJ8048877.1"/>
    <property type="molecule type" value="Genomic_DNA"/>
</dbReference>
<dbReference type="Proteomes" id="UP001152320">
    <property type="component" value="Chromosome 1"/>
</dbReference>
<feature type="transmembrane region" description="Helical" evidence="6">
    <location>
        <begin position="281"/>
        <end position="303"/>
    </location>
</feature>
<feature type="transmembrane region" description="Helical" evidence="6">
    <location>
        <begin position="156"/>
        <end position="178"/>
    </location>
</feature>
<evidence type="ECO:0000256" key="2">
    <source>
        <dbReference type="ARBA" id="ARBA00022692"/>
    </source>
</evidence>
<dbReference type="PANTHER" id="PTHR22911">
    <property type="entry name" value="ACYL-MALONYL CONDENSING ENZYME-RELATED"/>
    <property type="match status" value="1"/>
</dbReference>
<dbReference type="OrthoDB" id="306876at2759"/>
<dbReference type="InterPro" id="IPR000620">
    <property type="entry name" value="EamA_dom"/>
</dbReference>
<accession>A0A9Q1CNY2</accession>
<feature type="transmembrane region" description="Helical" evidence="6">
    <location>
        <begin position="43"/>
        <end position="59"/>
    </location>
</feature>
<name>A0A9Q1CNY2_HOLLE</name>
<comment type="caution">
    <text evidence="8">The sequence shown here is derived from an EMBL/GenBank/DDBJ whole genome shotgun (WGS) entry which is preliminary data.</text>
</comment>
<evidence type="ECO:0000256" key="4">
    <source>
        <dbReference type="ARBA" id="ARBA00023136"/>
    </source>
</evidence>
<gene>
    <name evidence="8" type="ORF">HOLleu_01372</name>
</gene>
<protein>
    <submittedName>
        <fullName evidence="8">Solute carrier family 35 member G1</fullName>
    </submittedName>
</protein>
<feature type="transmembrane region" description="Helical" evidence="6">
    <location>
        <begin position="255"/>
        <end position="274"/>
    </location>
</feature>
<proteinExistence type="predicted"/>
<keyword evidence="9" id="KW-1185">Reference proteome</keyword>
<evidence type="ECO:0000313" key="8">
    <source>
        <dbReference type="EMBL" id="KAJ8048877.1"/>
    </source>
</evidence>
<sequence>MVTEKHLLKEHGEGKNLQEEKPRQISSTSPEIPGLSNLSKGKIVAVITTVMYGLTNVSIKMATEIVHPNEVTLITGLALLLGSGCIFLTKPSEKISWQNLLISVFSGMILFLTMTLENVAFGISRAGDVVAVQYSSEVLMSGVIAYLFLGERFGIYFILLSFLSIAGVFLVIQPPFLFPFEDKGLEKGSQISGMLLALTSGSGFSVLYTVVRYLSHTKCPFDHLIFLDSIILVVGPIFLITWTHTWKIPQTPLDWLTFLFAGSLEAFALIMTLWAIQKDPVLFVSLILTFEVVVTYVVEYFIFHTVPTLLTTLGALFIFISCLGIIVYGDSEDEETGDQFYWVPPFEPKYQLIIVPGNR</sequence>
<dbReference type="SUPFAM" id="SSF103481">
    <property type="entry name" value="Multidrug resistance efflux transporter EmrE"/>
    <property type="match status" value="2"/>
</dbReference>
<feature type="transmembrane region" description="Helical" evidence="6">
    <location>
        <begin position="71"/>
        <end position="88"/>
    </location>
</feature>
<feature type="domain" description="EamA" evidence="7">
    <location>
        <begin position="192"/>
        <end position="326"/>
    </location>
</feature>
<organism evidence="8 9">
    <name type="scientific">Holothuria leucospilota</name>
    <name type="common">Black long sea cucumber</name>
    <name type="synonym">Mertensiothuria leucospilota</name>
    <dbReference type="NCBI Taxonomy" id="206669"/>
    <lineage>
        <taxon>Eukaryota</taxon>
        <taxon>Metazoa</taxon>
        <taxon>Echinodermata</taxon>
        <taxon>Eleutherozoa</taxon>
        <taxon>Echinozoa</taxon>
        <taxon>Holothuroidea</taxon>
        <taxon>Aspidochirotacea</taxon>
        <taxon>Aspidochirotida</taxon>
        <taxon>Holothuriidae</taxon>
        <taxon>Holothuria</taxon>
    </lineage>
</organism>
<keyword evidence="3 6" id="KW-1133">Transmembrane helix</keyword>
<comment type="subcellular location">
    <subcellularLocation>
        <location evidence="1">Membrane</location>
        <topology evidence="1">Multi-pass membrane protein</topology>
    </subcellularLocation>
</comment>
<dbReference type="Pfam" id="PF00892">
    <property type="entry name" value="EamA"/>
    <property type="match status" value="2"/>
</dbReference>